<gene>
    <name evidence="1" type="ORF">SPARVUS_LOCUS6504293</name>
</gene>
<evidence type="ECO:0000313" key="1">
    <source>
        <dbReference type="EMBL" id="CAI9567283.1"/>
    </source>
</evidence>
<dbReference type="EMBL" id="CATNWA010014090">
    <property type="protein sequence ID" value="CAI9567283.1"/>
    <property type="molecule type" value="Genomic_DNA"/>
</dbReference>
<evidence type="ECO:0000313" key="2">
    <source>
        <dbReference type="Proteomes" id="UP001162483"/>
    </source>
</evidence>
<dbReference type="Proteomes" id="UP001162483">
    <property type="component" value="Unassembled WGS sequence"/>
</dbReference>
<sequence>MRSWRAVSGGGTPAAVGRGWTSTIRAHGSVCALYSPGTAAAWGLSTAATTNP</sequence>
<name>A0ABN9D4S4_9NEOB</name>
<accession>A0ABN9D4S4</accession>
<keyword evidence="2" id="KW-1185">Reference proteome</keyword>
<protein>
    <submittedName>
        <fullName evidence="1">Uncharacterized protein</fullName>
    </submittedName>
</protein>
<reference evidence="1" key="1">
    <citation type="submission" date="2023-05" db="EMBL/GenBank/DDBJ databases">
        <authorList>
            <person name="Stuckert A."/>
        </authorList>
    </citation>
    <scope>NUCLEOTIDE SEQUENCE</scope>
</reference>
<organism evidence="1 2">
    <name type="scientific">Staurois parvus</name>
    <dbReference type="NCBI Taxonomy" id="386267"/>
    <lineage>
        <taxon>Eukaryota</taxon>
        <taxon>Metazoa</taxon>
        <taxon>Chordata</taxon>
        <taxon>Craniata</taxon>
        <taxon>Vertebrata</taxon>
        <taxon>Euteleostomi</taxon>
        <taxon>Amphibia</taxon>
        <taxon>Batrachia</taxon>
        <taxon>Anura</taxon>
        <taxon>Neobatrachia</taxon>
        <taxon>Ranoidea</taxon>
        <taxon>Ranidae</taxon>
        <taxon>Staurois</taxon>
    </lineage>
</organism>
<comment type="caution">
    <text evidence="1">The sequence shown here is derived from an EMBL/GenBank/DDBJ whole genome shotgun (WGS) entry which is preliminary data.</text>
</comment>
<proteinExistence type="predicted"/>